<feature type="compositionally biased region" description="Low complexity" evidence="1">
    <location>
        <begin position="302"/>
        <end position="314"/>
    </location>
</feature>
<feature type="non-terminal residue" evidence="2">
    <location>
        <position position="657"/>
    </location>
</feature>
<proteinExistence type="predicted"/>
<protein>
    <submittedName>
        <fullName evidence="2">Uncharacterized protein</fullName>
    </submittedName>
</protein>
<sequence length="657" mass="71365">FFFCISCLKCTDFRHNITVQSETTDLLSGPGPPGSPSITRLRAIALPADGVKGKTWGPSSGSNVSKSRPNIPTSSSSNEDSRWSKSAPSLEKTSATGIVPELDRSNRGLYYYQRPFDNAGIPMATLYNNSYYFTNYDSPDNSSPPGGRRLRMGVIEYLLYNMASMLASVAAGYDVRLSNVSAIHPKLYPNNLDEEENELKFWYNDSSISRNSSSLYPHNTYHGLPVHNRVPLNSAVNFKPLRFTESTSHPSPSSPSVRRSSNASSSEDGTDVQYPPPPPVATGPGLDRPLFLPGHDYSSSDGHYTTTNNNNSNQSGGGYTMMRTKMFYQDQMDSIGSVGGCVPHDPYYVPPSRQYVETPRRLDSLESVRSRQESIESPRSRGLDLIDHTVDLSSIRNRITEGYVDPNEPADLRLRGYYETHGTPRSNRCPTSPFGTNAVPNNGHRRTSSASSSSIFSYARMMDDDSPGTEYPLTGPSPPGSSNHTPMRRMCSSRQNSYGGGTNEVERPQTLELPLTPRTPLRSSLKKSYLNSNGGSQSSPRSSGWPNGGGSSSGGTPTNPTPPDSISEDAFVVGGNHHHRSDSGFISASTTNRVRFSPSSFIGSTNTSSGSGGPIENVTDWSPTHDPALGVPPHPLHRGKREVRGSSSSSNFVTESD</sequence>
<feature type="compositionally biased region" description="Polar residues" evidence="1">
    <location>
        <begin position="423"/>
        <end position="440"/>
    </location>
</feature>
<name>A0A0K2VFL1_LEPSM</name>
<feature type="compositionally biased region" description="Low complexity" evidence="1">
    <location>
        <begin position="531"/>
        <end position="545"/>
    </location>
</feature>
<evidence type="ECO:0000256" key="1">
    <source>
        <dbReference type="SAM" id="MobiDB-lite"/>
    </source>
</evidence>
<organism evidence="2">
    <name type="scientific">Lepeophtheirus salmonis</name>
    <name type="common">Salmon louse</name>
    <name type="synonym">Caligus salmonis</name>
    <dbReference type="NCBI Taxonomy" id="72036"/>
    <lineage>
        <taxon>Eukaryota</taxon>
        <taxon>Metazoa</taxon>
        <taxon>Ecdysozoa</taxon>
        <taxon>Arthropoda</taxon>
        <taxon>Crustacea</taxon>
        <taxon>Multicrustacea</taxon>
        <taxon>Hexanauplia</taxon>
        <taxon>Copepoda</taxon>
        <taxon>Siphonostomatoida</taxon>
        <taxon>Caligidae</taxon>
        <taxon>Lepeophtheirus</taxon>
    </lineage>
</organism>
<accession>A0A0K2VFL1</accession>
<dbReference type="AlphaFoldDB" id="A0A0K2VFL1"/>
<feature type="compositionally biased region" description="Low complexity" evidence="1">
    <location>
        <begin position="510"/>
        <end position="522"/>
    </location>
</feature>
<feature type="compositionally biased region" description="Low complexity" evidence="1">
    <location>
        <begin position="448"/>
        <end position="457"/>
    </location>
</feature>
<dbReference type="OrthoDB" id="339325at2759"/>
<feature type="non-terminal residue" evidence="2">
    <location>
        <position position="1"/>
    </location>
</feature>
<feature type="compositionally biased region" description="Low complexity" evidence="1">
    <location>
        <begin position="246"/>
        <end position="266"/>
    </location>
</feature>
<feature type="region of interest" description="Disordered" evidence="1">
    <location>
        <begin position="243"/>
        <end position="318"/>
    </location>
</feature>
<dbReference type="EMBL" id="HACA01031601">
    <property type="protein sequence ID" value="CDW48962.1"/>
    <property type="molecule type" value="Transcribed_RNA"/>
</dbReference>
<feature type="region of interest" description="Disordered" evidence="1">
    <location>
        <begin position="601"/>
        <end position="657"/>
    </location>
</feature>
<reference evidence="2" key="1">
    <citation type="submission" date="2014-05" db="EMBL/GenBank/DDBJ databases">
        <authorList>
            <person name="Chronopoulou M."/>
        </authorList>
    </citation>
    <scope>NUCLEOTIDE SEQUENCE</scope>
    <source>
        <tissue evidence="2">Whole organism</tissue>
    </source>
</reference>
<feature type="region of interest" description="Disordered" evidence="1">
    <location>
        <begin position="50"/>
        <end position="98"/>
    </location>
</feature>
<feature type="compositionally biased region" description="Polar residues" evidence="1">
    <location>
        <begin position="57"/>
        <end position="96"/>
    </location>
</feature>
<feature type="compositionally biased region" description="Polar residues" evidence="1">
    <location>
        <begin position="645"/>
        <end position="657"/>
    </location>
</feature>
<evidence type="ECO:0000313" key="2">
    <source>
        <dbReference type="EMBL" id="CDW48962.1"/>
    </source>
</evidence>
<feature type="region of interest" description="Disordered" evidence="1">
    <location>
        <begin position="419"/>
        <end position="586"/>
    </location>
</feature>